<dbReference type="PANTHER" id="PTHR47463">
    <property type="entry name" value="F-BOX PROTEIN SKIP16"/>
    <property type="match status" value="1"/>
</dbReference>
<dbReference type="InParanoid" id="D8SYT5"/>
<protein>
    <recommendedName>
        <fullName evidence="7">ApaG domain-containing protein</fullName>
    </recommendedName>
</protein>
<dbReference type="GO" id="GO:0019005">
    <property type="term" value="C:SCF ubiquitin ligase complex"/>
    <property type="evidence" value="ECO:0000318"/>
    <property type="project" value="GO_Central"/>
</dbReference>
<evidence type="ECO:0000256" key="2">
    <source>
        <dbReference type="ARBA" id="ARBA00022786"/>
    </source>
</evidence>
<evidence type="ECO:0000259" key="4">
    <source>
        <dbReference type="PROSITE" id="PS51087"/>
    </source>
</evidence>
<dbReference type="FunCoup" id="D8SYT5">
    <property type="interactions" value="3096"/>
</dbReference>
<evidence type="ECO:0000313" key="5">
    <source>
        <dbReference type="EMBL" id="EFJ10294.1"/>
    </source>
</evidence>
<dbReference type="SMART" id="SM00256">
    <property type="entry name" value="FBOX"/>
    <property type="match status" value="1"/>
</dbReference>
<dbReference type="InterPro" id="IPR001810">
    <property type="entry name" value="F-box_dom"/>
</dbReference>
<proteinExistence type="predicted"/>
<dbReference type="OrthoDB" id="2305498at2759"/>
<evidence type="ECO:0000256" key="1">
    <source>
        <dbReference type="ARBA" id="ARBA00004906"/>
    </source>
</evidence>
<dbReference type="eggNOG" id="KOG4408">
    <property type="taxonomic scope" value="Eukaryota"/>
</dbReference>
<reference evidence="5 6" key="1">
    <citation type="journal article" date="2011" name="Science">
        <title>The Selaginella genome identifies genetic changes associated with the evolution of vascular plants.</title>
        <authorList>
            <person name="Banks J.A."/>
            <person name="Nishiyama T."/>
            <person name="Hasebe M."/>
            <person name="Bowman J.L."/>
            <person name="Gribskov M."/>
            <person name="dePamphilis C."/>
            <person name="Albert V.A."/>
            <person name="Aono N."/>
            <person name="Aoyama T."/>
            <person name="Ambrose B.A."/>
            <person name="Ashton N.W."/>
            <person name="Axtell M.J."/>
            <person name="Barker E."/>
            <person name="Barker M.S."/>
            <person name="Bennetzen J.L."/>
            <person name="Bonawitz N.D."/>
            <person name="Chapple C."/>
            <person name="Cheng C."/>
            <person name="Correa L.G."/>
            <person name="Dacre M."/>
            <person name="DeBarry J."/>
            <person name="Dreyer I."/>
            <person name="Elias M."/>
            <person name="Engstrom E.M."/>
            <person name="Estelle M."/>
            <person name="Feng L."/>
            <person name="Finet C."/>
            <person name="Floyd S.K."/>
            <person name="Frommer W.B."/>
            <person name="Fujita T."/>
            <person name="Gramzow L."/>
            <person name="Gutensohn M."/>
            <person name="Harholt J."/>
            <person name="Hattori M."/>
            <person name="Heyl A."/>
            <person name="Hirai T."/>
            <person name="Hiwatashi Y."/>
            <person name="Ishikawa M."/>
            <person name="Iwata M."/>
            <person name="Karol K.G."/>
            <person name="Koehler B."/>
            <person name="Kolukisaoglu U."/>
            <person name="Kubo M."/>
            <person name="Kurata T."/>
            <person name="Lalonde S."/>
            <person name="Li K."/>
            <person name="Li Y."/>
            <person name="Litt A."/>
            <person name="Lyons E."/>
            <person name="Manning G."/>
            <person name="Maruyama T."/>
            <person name="Michael T.P."/>
            <person name="Mikami K."/>
            <person name="Miyazaki S."/>
            <person name="Morinaga S."/>
            <person name="Murata T."/>
            <person name="Mueller-Roeber B."/>
            <person name="Nelson D.R."/>
            <person name="Obara M."/>
            <person name="Oguri Y."/>
            <person name="Olmstead R.G."/>
            <person name="Onodera N."/>
            <person name="Petersen B.L."/>
            <person name="Pils B."/>
            <person name="Prigge M."/>
            <person name="Rensing S.A."/>
            <person name="Riano-Pachon D.M."/>
            <person name="Roberts A.W."/>
            <person name="Sato Y."/>
            <person name="Scheller H.V."/>
            <person name="Schulz B."/>
            <person name="Schulz C."/>
            <person name="Shakirov E.V."/>
            <person name="Shibagaki N."/>
            <person name="Shinohara N."/>
            <person name="Shippen D.E."/>
            <person name="Soerensen I."/>
            <person name="Sotooka R."/>
            <person name="Sugimoto N."/>
            <person name="Sugita M."/>
            <person name="Sumikawa N."/>
            <person name="Tanurdzic M."/>
            <person name="Theissen G."/>
            <person name="Ulvskov P."/>
            <person name="Wakazuki S."/>
            <person name="Weng J.K."/>
            <person name="Willats W.W."/>
            <person name="Wipf D."/>
            <person name="Wolf P.G."/>
            <person name="Yang L."/>
            <person name="Zimmer A.D."/>
            <person name="Zhu Q."/>
            <person name="Mitros T."/>
            <person name="Hellsten U."/>
            <person name="Loque D."/>
            <person name="Otillar R."/>
            <person name="Salamov A."/>
            <person name="Schmutz J."/>
            <person name="Shapiro H."/>
            <person name="Lindquist E."/>
            <person name="Lucas S."/>
            <person name="Rokhsar D."/>
            <person name="Grigoriev I.V."/>
        </authorList>
    </citation>
    <scope>NUCLEOTIDE SEQUENCE [LARGE SCALE GENOMIC DNA]</scope>
</reference>
<dbReference type="CDD" id="cd22151">
    <property type="entry name" value="F-box_AtGID2-like"/>
    <property type="match status" value="1"/>
</dbReference>
<dbReference type="Proteomes" id="UP000001514">
    <property type="component" value="Unassembled WGS sequence"/>
</dbReference>
<dbReference type="Pfam" id="PF04379">
    <property type="entry name" value="DUF525"/>
    <property type="match status" value="1"/>
</dbReference>
<dbReference type="HOGENOM" id="CLU_050311_0_0_1"/>
<dbReference type="PANTHER" id="PTHR47463:SF2">
    <property type="entry name" value="F-BOX PROTEIN SKIP16"/>
    <property type="match status" value="1"/>
</dbReference>
<dbReference type="PROSITE" id="PS51087">
    <property type="entry name" value="APAG"/>
    <property type="match status" value="1"/>
</dbReference>
<dbReference type="STRING" id="88036.D8SYT5"/>
<dbReference type="SUPFAM" id="SSF81383">
    <property type="entry name" value="F-box domain"/>
    <property type="match status" value="1"/>
</dbReference>
<evidence type="ECO:0000259" key="3">
    <source>
        <dbReference type="PROSITE" id="PS50181"/>
    </source>
</evidence>
<name>D8SYT5_SELML</name>
<dbReference type="Gene3D" id="2.60.40.1470">
    <property type="entry name" value="ApaG domain"/>
    <property type="match status" value="1"/>
</dbReference>
<dbReference type="PROSITE" id="PS50181">
    <property type="entry name" value="FBOX"/>
    <property type="match status" value="1"/>
</dbReference>
<dbReference type="AlphaFoldDB" id="D8SYT5"/>
<dbReference type="KEGG" id="smo:SELMODRAFT_128205"/>
<evidence type="ECO:0000313" key="6">
    <source>
        <dbReference type="Proteomes" id="UP000001514"/>
    </source>
</evidence>
<dbReference type="Pfam" id="PF12937">
    <property type="entry name" value="F-box-like"/>
    <property type="match status" value="1"/>
</dbReference>
<dbReference type="SUPFAM" id="SSF160631">
    <property type="entry name" value="SMI1/KNR4-like"/>
    <property type="match status" value="1"/>
</dbReference>
<feature type="domain" description="ApaG" evidence="4">
    <location>
        <begin position="285"/>
        <end position="421"/>
    </location>
</feature>
<keyword evidence="6" id="KW-1185">Reference proteome</keyword>
<dbReference type="EMBL" id="GL377654">
    <property type="protein sequence ID" value="EFJ10294.1"/>
    <property type="molecule type" value="Genomic_DNA"/>
</dbReference>
<accession>D8SYT5</accession>
<dbReference type="OMA" id="YVHDKDC"/>
<dbReference type="Gene3D" id="1.20.1280.50">
    <property type="match status" value="1"/>
</dbReference>
<dbReference type="InterPro" id="IPR018958">
    <property type="entry name" value="Knr4/Smi1-like_dom"/>
</dbReference>
<dbReference type="InterPro" id="IPR036767">
    <property type="entry name" value="ApaG_sf"/>
</dbReference>
<feature type="domain" description="F-box" evidence="3">
    <location>
        <begin position="1"/>
        <end position="45"/>
    </location>
</feature>
<organism evidence="6">
    <name type="scientific">Selaginella moellendorffii</name>
    <name type="common">Spikemoss</name>
    <dbReference type="NCBI Taxonomy" id="88036"/>
    <lineage>
        <taxon>Eukaryota</taxon>
        <taxon>Viridiplantae</taxon>
        <taxon>Streptophyta</taxon>
        <taxon>Embryophyta</taxon>
        <taxon>Tracheophyta</taxon>
        <taxon>Lycopodiopsida</taxon>
        <taxon>Selaginellales</taxon>
        <taxon>Selaginellaceae</taxon>
        <taxon>Selaginella</taxon>
    </lineage>
</organism>
<dbReference type="Gramene" id="EFJ10294">
    <property type="protein sequence ID" value="EFJ10294"/>
    <property type="gene ID" value="SELMODRAFT_128205"/>
</dbReference>
<comment type="pathway">
    <text evidence="1">Protein modification; protein ubiquitination.</text>
</comment>
<dbReference type="Pfam" id="PF09346">
    <property type="entry name" value="SMI1_KNR4"/>
    <property type="match status" value="1"/>
</dbReference>
<evidence type="ECO:0008006" key="7">
    <source>
        <dbReference type="Google" id="ProtNLM"/>
    </source>
</evidence>
<dbReference type="InterPro" id="IPR007474">
    <property type="entry name" value="ApaG_domain"/>
</dbReference>
<sequence>MEDVLPALLLQTILARTDAVDCARVACVNRRWRALAHDDTLWSQHCRDEYGVCAAADFMGNPCCSFKETYAAWHDEFNQYGGLVYRTKKLWDDLKGVLRSNYPAVADSLARQASEADIVAAESTLGWPLPPHVRLLYRFCDGQQIVDGDEIAHQYVGLLGGYYFYNHFVNVQLLPLQQVVSYTQRLLSRAPAGTKRIVIAASCNLNKFFLLDCDSGMVLVGTKNFLKKYEVMPCLPLASSNPGDGMLRWLEEYRDGLLSGKYTVRNDDGIRSISLYPENGSTCTEAVTQGIQVRASAVFVPELSDPEAQEKYLFSYSVRMRFLPVSGLAFNQCQLSRRHWVVTADDEIVDEVRAEAVVGMYPLLKLGGDAFVYESCSTQNTLSGSLEGDFTFVPGCLSRQEGPEFCVRVAPFPMQVPRYIF</sequence>
<dbReference type="InterPro" id="IPR036047">
    <property type="entry name" value="F-box-like_dom_sf"/>
</dbReference>
<gene>
    <name evidence="5" type="ORF">SELMODRAFT_128205</name>
</gene>
<dbReference type="SUPFAM" id="SSF110069">
    <property type="entry name" value="ApaG-like"/>
    <property type="match status" value="1"/>
</dbReference>
<dbReference type="InterPro" id="IPR037883">
    <property type="entry name" value="Knr4/Smi1-like_sf"/>
</dbReference>
<keyword evidence="2" id="KW-0833">Ubl conjugation pathway</keyword>